<keyword evidence="1" id="KW-1185">Reference proteome</keyword>
<dbReference type="Proteomes" id="UP000245341">
    <property type="component" value="Unplaced"/>
</dbReference>
<name>A0A7F8QNI4_LEPWE</name>
<reference evidence="2" key="1">
    <citation type="submission" date="2025-08" db="UniProtKB">
        <authorList>
            <consortium name="RefSeq"/>
        </authorList>
    </citation>
    <scope>IDENTIFICATION</scope>
    <source>
        <tissue evidence="2">Liver</tissue>
    </source>
</reference>
<dbReference type="RefSeq" id="XP_030881788.1">
    <property type="nucleotide sequence ID" value="XM_031025928.1"/>
</dbReference>
<dbReference type="AlphaFoldDB" id="A0A7F8QNI4"/>
<proteinExistence type="predicted"/>
<evidence type="ECO:0000313" key="2">
    <source>
        <dbReference type="RefSeq" id="XP_030881788.1"/>
    </source>
</evidence>
<gene>
    <name evidence="2" type="primary">LOC115940260</name>
</gene>
<organism evidence="1 2">
    <name type="scientific">Leptonychotes weddellii</name>
    <name type="common">Weddell seal</name>
    <name type="synonym">Otaria weddellii</name>
    <dbReference type="NCBI Taxonomy" id="9713"/>
    <lineage>
        <taxon>Eukaryota</taxon>
        <taxon>Metazoa</taxon>
        <taxon>Chordata</taxon>
        <taxon>Craniata</taxon>
        <taxon>Vertebrata</taxon>
        <taxon>Euteleostomi</taxon>
        <taxon>Mammalia</taxon>
        <taxon>Eutheria</taxon>
        <taxon>Laurasiatheria</taxon>
        <taxon>Carnivora</taxon>
        <taxon>Caniformia</taxon>
        <taxon>Pinnipedia</taxon>
        <taxon>Phocidae</taxon>
        <taxon>Monachinae</taxon>
        <taxon>Lobodontini</taxon>
        <taxon>Leptonychotes</taxon>
    </lineage>
</organism>
<dbReference type="OrthoDB" id="10505991at2759"/>
<protein>
    <submittedName>
        <fullName evidence="2">Uncharacterized protein LOC115940260 isoform X1</fullName>
    </submittedName>
</protein>
<dbReference type="KEGG" id="lww:115940260"/>
<accession>A0A7F8QNI4</accession>
<dbReference type="GeneID" id="115940260"/>
<sequence>MRNYLVVCPAPARQAGTLGSHQPLCSFYVGRAALCLRSHWWPLPAGVVKPHTQGLRAGGSDLPSAPWSFRHNGTWLPTTAAPAAPDGAVAVLPPPTALLAAKTPCWHHEGPRGQAQVLDYFQNVSFNMGMFFNAQMVIGEYGVFRDGQSAIQTEESQQSSLRTDDEDDSLLYGYQDRGDISVPFLRSRAQTGFESHHDTVNDCRELALL</sequence>
<evidence type="ECO:0000313" key="1">
    <source>
        <dbReference type="Proteomes" id="UP000245341"/>
    </source>
</evidence>